<feature type="disulfide bond" evidence="18">
    <location>
        <begin position="417"/>
        <end position="444"/>
    </location>
</feature>
<evidence type="ECO:0000313" key="28">
    <source>
        <dbReference type="Proteomes" id="UP000290572"/>
    </source>
</evidence>
<feature type="disulfide bond" evidence="20">
    <location>
        <begin position="736"/>
        <end position="763"/>
    </location>
</feature>
<keyword evidence="13" id="KW-0804">Transcription</keyword>
<feature type="domain" description="CUB" evidence="23">
    <location>
        <begin position="591"/>
        <end position="702"/>
    </location>
</feature>
<evidence type="ECO:0000256" key="15">
    <source>
        <dbReference type="ARBA" id="ARBA00065785"/>
    </source>
</evidence>
<feature type="region of interest" description="Disordered" evidence="21">
    <location>
        <begin position="1849"/>
        <end position="1888"/>
    </location>
</feature>
<evidence type="ECO:0000313" key="27">
    <source>
        <dbReference type="EMBL" id="RXN07679.1"/>
    </source>
</evidence>
<dbReference type="PANTHER" id="PTHR45656">
    <property type="entry name" value="PROTEIN CBR-CLEC-78"/>
    <property type="match status" value="1"/>
</dbReference>
<feature type="region of interest" description="Disordered" evidence="21">
    <location>
        <begin position="1064"/>
        <end position="1085"/>
    </location>
</feature>
<evidence type="ECO:0000256" key="11">
    <source>
        <dbReference type="ARBA" id="ARBA00023015"/>
    </source>
</evidence>
<keyword evidence="11" id="KW-0805">Transcription regulation</keyword>
<keyword evidence="10" id="KW-0832">Ubl conjugation</keyword>
<sequence>MDRRLAVTQRGGQLEAEDGSNPYHTTQDTDRDLPLFTTAPPYSGLDHHPPFKPYPPYDPRGQSHEQYFQDSGGAAHHPTMPSSSSHLLQDLSTQLVPHEDALPFSDVAAPRTTTLAPSAAALTQPHVFNIQHKPSAQTHKRSTEEPPVSMTVASLTTTDAHTSAPPASKQSDRGDVTPTLNNKPKDTTIPAKRDKEKSSVLKVEHGTSGSDVAVKASSASGDLDDETTTSTIITTTVITTMQTPAPCSTNFTSPGGYIETPQQARSWYNTDVDCTYTVTVYMGYGVEIQVMNVSLGEGDVVRFEDLGGREPSVLANESILLKGLVVRSWSNQISIHFRSRQPQSSSLLLRYQAFVLSCNFPDRPAYGDVSVTSLHAGGEAYFYCFNGYQLQGPSTLTCRNATTPYWSGKVPRCLVSCGGMLKNATLGRIVSPGFPGNYSNNLTCHWVLEAPEGQRLHVHFEKVALAEDDDRFLIKNGNHIDSPILYDSYEVEYLPNEGIVSSTRHLFVEFTTDGFGTNTGVAIRYEAGHCYEPFVKYGNFTTTDSTYAVGTVVEFTCDPGYTLEQGSVIIECMDPSNPQWNETEPACRAVCSGEITDSAGVVLSPNWPEAYDKGQDCIWGIHVEEDKRIMLDIQVLHMGKNDLLTFYDGDDLTAKILGQYSGSRPRFKLYTSMADVTIQFQSDPATNIYGYNNGFVVHFFEVPRNDTCPELPEISNGWKTTSHPDLVHGTVVTYQCYPGFEVVGTEMLMCQWDLTWSGDLPSCERVLSCPDPGTVEHSRRVMSGPRLIVGSTVQYICNKGYSLSGNSLLSCYHRDSTGPKWSEKLPKCIPDSYEPCRNPGTPPYTIQSSEKHVYQAGETVRFSCMSGYELQGEPVLRCVPGHPSKWSHPPPLCKAVTLEYVDERRLDVASADFSMEGASVAVSIFIPVAVIIIIIMSIYFYFSRVQGKSLRLSMSTSPQYDHIRGESAFENPIYETAQIQQLLAPPRSEDGEKRRKPERETRRGGRATNHDTCDSCREGGDLLCCDHCPAAFHLQCCNPPLSREMLPPGDWMCHRCSVRKKKREQKAEQVNGALERQLSKRSSSPAAELELGTLRLDGLPSAASGGLRLAVAQVRLLERRTSSRPGTPTSNASTDTPTPSEHNDVDEDLMDVEEEVPGSESESATPRLKKPFQLLIAAAMERNPTQFQLPSELTCTTSLPGSSKRRRKEEAIGKNVKRPQHELDPSGLVPLPVKVCFTCGKSCRVAPLIQCDYCALLFHMDCLDPPLTAMPTGRWMCPNHAEHMVLNQNSVTLSTRCQLFDQFQDRLSQHAVKVDFLRWVHRQHHPNRRGVRHIKKKTLKVPNAIKSHYKNPPFLVDQVGLRNGELVTNGFMEHERSSQHLTSEEEQEEWLRHVIALQCSIMKHLSAKQMSSSLRDSEQTDMSDVKTQESVDMQDLGSQNSDCLQPSGTQVGPQGAPVLPSLAPEQSESCRERSCQVDADSPAEQGVGVNGPVLCDRPSIPSRLQTPALSEPALPNHVDIKTESSSPLSSCMQRDTLSSTSLASALPAHHHSSAVGNSSSGLNSSLSSQTKENKVSPDVMPAGKGSVLPSSIGSLYSYIKNVVEGDAEVDMNVLDEELIRLLAWQRIQQLLSPKSLQPSNKCGIPPAVTASVPKPSPQADAQKRDVQARAVLCPLTGKGAAINMCYRTLYIGTGADMDVCLTNYGHCNYVSGKHACIFYDENTKHYELLNYSEHGTTVDNVLYSCDFSDKPNITSPSGLASKVQNSIRGNRSRKPLGEMCTETVLMPAGGVMSCLAQGGPKSPCNCKASSSSLIGGSGAGWEGTALLHHSSCIKVGCMQFLFSITEFASSQPKKEETSTSVSQEETEAVDAQTPKLHQMPVLQSKSVS</sequence>
<dbReference type="PROSITE" id="PS01359">
    <property type="entry name" value="ZF_PHD_1"/>
    <property type="match status" value="1"/>
</dbReference>
<keyword evidence="2" id="KW-0678">Repressor</keyword>
<comment type="caution">
    <text evidence="20">Lacks conserved residue(s) required for the propagation of feature annotation.</text>
</comment>
<feature type="domain" description="PHD-type" evidence="25">
    <location>
        <begin position="1010"/>
        <end position="1059"/>
    </location>
</feature>
<feature type="region of interest" description="Disordered" evidence="21">
    <location>
        <begin position="1118"/>
        <end position="1146"/>
    </location>
</feature>
<dbReference type="EMBL" id="QBIY01013344">
    <property type="protein sequence ID" value="RXN07679.1"/>
    <property type="molecule type" value="Genomic_DNA"/>
</dbReference>
<feature type="compositionally biased region" description="Low complexity" evidence="21">
    <location>
        <begin position="1536"/>
        <end position="1568"/>
    </location>
</feature>
<dbReference type="InterPro" id="IPR035976">
    <property type="entry name" value="Sushi/SCR/CCP_sf"/>
</dbReference>
<dbReference type="CDD" id="cd00033">
    <property type="entry name" value="CCP"/>
    <property type="match status" value="5"/>
</dbReference>
<evidence type="ECO:0000256" key="7">
    <source>
        <dbReference type="ARBA" id="ARBA00022737"/>
    </source>
</evidence>
<keyword evidence="28" id="KW-1185">Reference proteome</keyword>
<feature type="compositionally biased region" description="Polar residues" evidence="21">
    <location>
        <begin position="1523"/>
        <end position="1535"/>
    </location>
</feature>
<evidence type="ECO:0000256" key="14">
    <source>
        <dbReference type="ARBA" id="ARBA00023242"/>
    </source>
</evidence>
<keyword evidence="6" id="KW-0479">Metal-binding</keyword>
<dbReference type="STRING" id="84645.A0A498LH89"/>
<evidence type="ECO:0000256" key="17">
    <source>
        <dbReference type="ARBA" id="ARBA00076589"/>
    </source>
</evidence>
<evidence type="ECO:0000256" key="1">
    <source>
        <dbReference type="ARBA" id="ARBA00004123"/>
    </source>
</evidence>
<feature type="domain" description="Sushi" evidence="26">
    <location>
        <begin position="528"/>
        <end position="589"/>
    </location>
</feature>
<dbReference type="Pfam" id="PF16737">
    <property type="entry name" value="PHF12_MRG_bd"/>
    <property type="match status" value="1"/>
</dbReference>
<dbReference type="InterPro" id="IPR013083">
    <property type="entry name" value="Znf_RING/FYVE/PHD"/>
</dbReference>
<feature type="region of interest" description="Disordered" evidence="21">
    <location>
        <begin position="1436"/>
        <end position="1583"/>
    </location>
</feature>
<evidence type="ECO:0000256" key="3">
    <source>
        <dbReference type="ARBA" id="ARBA00022499"/>
    </source>
</evidence>
<dbReference type="PROSITE" id="PS50016">
    <property type="entry name" value="ZF_PHD_2"/>
    <property type="match status" value="2"/>
</dbReference>
<evidence type="ECO:0000256" key="16">
    <source>
        <dbReference type="ARBA" id="ARBA00068755"/>
    </source>
</evidence>
<feature type="region of interest" description="Disordered" evidence="21">
    <location>
        <begin position="1193"/>
        <end position="1220"/>
    </location>
</feature>
<dbReference type="FunFam" id="3.30.40.10:FF:000154">
    <property type="entry name" value="PHD finger protein 12"/>
    <property type="match status" value="1"/>
</dbReference>
<dbReference type="Pfam" id="PF00431">
    <property type="entry name" value="CUB"/>
    <property type="match status" value="2"/>
</dbReference>
<dbReference type="InterPro" id="IPR008984">
    <property type="entry name" value="SMAD_FHA_dom_sf"/>
</dbReference>
<evidence type="ECO:0000256" key="10">
    <source>
        <dbReference type="ARBA" id="ARBA00022843"/>
    </source>
</evidence>
<comment type="subunit">
    <text evidence="15">Component of SIN3 complexes. Interacts with SIN3A in a complex composed of HDAC1, SAP30 and SIN3A. Component of the SIN3B complex, which includes SIN3B, HDAC2 or HDAC1, PHF12 and MORF4L1; interacts directly with all subunits. Interacts with TLE5.</text>
</comment>
<keyword evidence="14" id="KW-0539">Nucleus</keyword>
<dbReference type="PANTHER" id="PTHR45656:SF1">
    <property type="entry name" value="SEIZURE PROTEIN 6 HOMOLOG"/>
    <property type="match status" value="1"/>
</dbReference>
<keyword evidence="22" id="KW-0472">Membrane</keyword>
<feature type="compositionally biased region" description="Polar residues" evidence="21">
    <location>
        <begin position="1123"/>
        <end position="1140"/>
    </location>
</feature>
<dbReference type="InterPro" id="IPR001965">
    <property type="entry name" value="Znf_PHD"/>
</dbReference>
<evidence type="ECO:0000256" key="18">
    <source>
        <dbReference type="PROSITE-ProRule" id="PRU00059"/>
    </source>
</evidence>
<comment type="subcellular location">
    <subcellularLocation>
        <location evidence="1">Nucleus</location>
    </subcellularLocation>
</comment>
<keyword evidence="3" id="KW-1017">Isopeptide bond</keyword>
<keyword evidence="4" id="KW-0597">Phosphoprotein</keyword>
<reference evidence="27 28" key="1">
    <citation type="submission" date="2018-03" db="EMBL/GenBank/DDBJ databases">
        <title>Draft genome sequence of Rohu Carp (Labeo rohita).</title>
        <authorList>
            <person name="Das P."/>
            <person name="Kushwaha B."/>
            <person name="Joshi C.G."/>
            <person name="Kumar D."/>
            <person name="Nagpure N.S."/>
            <person name="Sahoo L."/>
            <person name="Das S.P."/>
            <person name="Bit A."/>
            <person name="Patnaik S."/>
            <person name="Meher P.K."/>
            <person name="Jayasankar P."/>
            <person name="Koringa P.G."/>
            <person name="Patel N.V."/>
            <person name="Hinsu A.T."/>
            <person name="Kumar R."/>
            <person name="Pandey M."/>
            <person name="Agarwal S."/>
            <person name="Srivastava S."/>
            <person name="Singh M."/>
            <person name="Iquebal M.A."/>
            <person name="Jaiswal S."/>
            <person name="Angadi U.B."/>
            <person name="Kumar N."/>
            <person name="Raza M."/>
            <person name="Shah T.M."/>
            <person name="Rai A."/>
            <person name="Jena J.K."/>
        </authorList>
    </citation>
    <scope>NUCLEOTIDE SEQUENCE [LARGE SCALE GENOMIC DNA]</scope>
    <source>
        <strain evidence="27">DASCIFA01</strain>
        <tissue evidence="27">Testis</tissue>
    </source>
</reference>
<evidence type="ECO:0000259" key="25">
    <source>
        <dbReference type="PROSITE" id="PS50016"/>
    </source>
</evidence>
<evidence type="ECO:0000256" key="20">
    <source>
        <dbReference type="PROSITE-ProRule" id="PRU00302"/>
    </source>
</evidence>
<protein>
    <recommendedName>
        <fullName evidence="16">PHD finger protein 12</fullName>
    </recommendedName>
    <alternativeName>
        <fullName evidence="17">PHD factor 1</fullName>
    </alternativeName>
</protein>
<dbReference type="PROSITE" id="PS50923">
    <property type="entry name" value="SUSHI"/>
    <property type="match status" value="5"/>
</dbReference>
<dbReference type="InterPro" id="IPR038098">
    <property type="entry name" value="PHF12_MRG-bd_sf"/>
</dbReference>
<dbReference type="CDD" id="cd15533">
    <property type="entry name" value="PHD1_PHF12"/>
    <property type="match status" value="1"/>
</dbReference>
<dbReference type="InterPro" id="IPR011011">
    <property type="entry name" value="Znf_FYVE_PHD"/>
</dbReference>
<name>A0A498LH89_LABRO</name>
<keyword evidence="5 20" id="KW-0768">Sushi</keyword>
<dbReference type="CDD" id="cd00041">
    <property type="entry name" value="CUB"/>
    <property type="match status" value="2"/>
</dbReference>
<feature type="domain" description="Sushi" evidence="26">
    <location>
        <begin position="356"/>
        <end position="415"/>
    </location>
</feature>
<evidence type="ECO:0000256" key="21">
    <source>
        <dbReference type="SAM" id="MobiDB-lite"/>
    </source>
</evidence>
<dbReference type="Pfam" id="PF00084">
    <property type="entry name" value="Sushi"/>
    <property type="match status" value="5"/>
</dbReference>
<feature type="compositionally biased region" description="Basic and acidic residues" evidence="21">
    <location>
        <begin position="987"/>
        <end position="1011"/>
    </location>
</feature>
<dbReference type="Gene3D" id="3.30.40.10">
    <property type="entry name" value="Zinc/RING finger domain, C3HC4 (zinc finger)"/>
    <property type="match status" value="2"/>
</dbReference>
<dbReference type="CDD" id="cd15534">
    <property type="entry name" value="PHD2_PHF12_Rco1"/>
    <property type="match status" value="1"/>
</dbReference>
<dbReference type="SUPFAM" id="SSF57903">
    <property type="entry name" value="FYVE/PHD zinc finger"/>
    <property type="match status" value="2"/>
</dbReference>
<feature type="domain" description="Sushi" evidence="26">
    <location>
        <begin position="767"/>
        <end position="830"/>
    </location>
</feature>
<feature type="compositionally biased region" description="Polar residues" evidence="21">
    <location>
        <begin position="1436"/>
        <end position="1452"/>
    </location>
</feature>
<keyword evidence="12 20" id="KW-1015">Disulfide bond</keyword>
<dbReference type="Gene3D" id="2.60.120.290">
    <property type="entry name" value="Spermadhesin, CUB domain"/>
    <property type="match status" value="3"/>
</dbReference>
<evidence type="ECO:0000256" key="6">
    <source>
        <dbReference type="ARBA" id="ARBA00022723"/>
    </source>
</evidence>
<keyword evidence="22" id="KW-0812">Transmembrane</keyword>
<evidence type="ECO:0000256" key="2">
    <source>
        <dbReference type="ARBA" id="ARBA00022491"/>
    </source>
</evidence>
<evidence type="ECO:0000259" key="23">
    <source>
        <dbReference type="PROSITE" id="PS01180"/>
    </source>
</evidence>
<feature type="region of interest" description="Disordered" evidence="21">
    <location>
        <begin position="157"/>
        <end position="208"/>
    </location>
</feature>
<dbReference type="InterPro" id="IPR000859">
    <property type="entry name" value="CUB_dom"/>
</dbReference>
<feature type="domain" description="Sushi" evidence="26">
    <location>
        <begin position="834"/>
        <end position="895"/>
    </location>
</feature>
<feature type="transmembrane region" description="Helical" evidence="22">
    <location>
        <begin position="920"/>
        <end position="942"/>
    </location>
</feature>
<feature type="domain" description="FHA" evidence="24">
    <location>
        <begin position="1689"/>
        <end position="1743"/>
    </location>
</feature>
<keyword evidence="22" id="KW-1133">Transmembrane helix</keyword>
<dbReference type="InterPro" id="IPR031966">
    <property type="entry name" value="PHF12_MRG-bd"/>
</dbReference>
<organism evidence="27 28">
    <name type="scientific">Labeo rohita</name>
    <name type="common">Indian major carp</name>
    <name type="synonym">Cyprinus rohita</name>
    <dbReference type="NCBI Taxonomy" id="84645"/>
    <lineage>
        <taxon>Eukaryota</taxon>
        <taxon>Metazoa</taxon>
        <taxon>Chordata</taxon>
        <taxon>Craniata</taxon>
        <taxon>Vertebrata</taxon>
        <taxon>Euteleostomi</taxon>
        <taxon>Actinopterygii</taxon>
        <taxon>Neopterygii</taxon>
        <taxon>Teleostei</taxon>
        <taxon>Ostariophysi</taxon>
        <taxon>Cypriniformes</taxon>
        <taxon>Cyprinidae</taxon>
        <taxon>Labeoninae</taxon>
        <taxon>Labeonini</taxon>
        <taxon>Labeo</taxon>
    </lineage>
</organism>
<evidence type="ECO:0000256" key="13">
    <source>
        <dbReference type="ARBA" id="ARBA00023163"/>
    </source>
</evidence>
<dbReference type="SMART" id="SM00249">
    <property type="entry name" value="PHD"/>
    <property type="match status" value="2"/>
</dbReference>
<dbReference type="InterPro" id="IPR000253">
    <property type="entry name" value="FHA_dom"/>
</dbReference>
<feature type="domain" description="Sushi" evidence="26">
    <location>
        <begin position="706"/>
        <end position="765"/>
    </location>
</feature>
<evidence type="ECO:0000256" key="8">
    <source>
        <dbReference type="ARBA" id="ARBA00022771"/>
    </source>
</evidence>
<gene>
    <name evidence="27" type="ORF">ROHU_035449</name>
</gene>
<dbReference type="SUPFAM" id="SSF49854">
    <property type="entry name" value="Spermadhesin, CUB domain"/>
    <property type="match status" value="3"/>
</dbReference>
<dbReference type="PROSITE" id="PS01180">
    <property type="entry name" value="CUB"/>
    <property type="match status" value="2"/>
</dbReference>
<proteinExistence type="predicted"/>
<evidence type="ECO:0000259" key="26">
    <source>
        <dbReference type="PROSITE" id="PS50923"/>
    </source>
</evidence>
<dbReference type="GO" id="GO:0008270">
    <property type="term" value="F:zinc ion binding"/>
    <property type="evidence" value="ECO:0007669"/>
    <property type="project" value="UniProtKB-KW"/>
</dbReference>
<keyword evidence="9" id="KW-0862">Zinc</keyword>
<evidence type="ECO:0000256" key="9">
    <source>
        <dbReference type="ARBA" id="ARBA00022833"/>
    </source>
</evidence>
<comment type="caution">
    <text evidence="27">The sequence shown here is derived from an EMBL/GenBank/DDBJ whole genome shotgun (WGS) entry which is preliminary data.</text>
</comment>
<dbReference type="InterPro" id="IPR000436">
    <property type="entry name" value="Sushi_SCR_CCP_dom"/>
</dbReference>
<dbReference type="InterPro" id="IPR019786">
    <property type="entry name" value="Zinc_finger_PHD-type_CS"/>
</dbReference>
<keyword evidence="8 19" id="KW-0863">Zinc-finger</keyword>
<feature type="compositionally biased region" description="Basic and acidic residues" evidence="21">
    <location>
        <begin position="183"/>
        <end position="205"/>
    </location>
</feature>
<dbReference type="SMART" id="SM00032">
    <property type="entry name" value="CCP"/>
    <property type="match status" value="5"/>
</dbReference>
<dbReference type="FunFam" id="2.10.70.10:FF:000010">
    <property type="entry name" value="Seizure related 6 homolog like"/>
    <property type="match status" value="1"/>
</dbReference>
<dbReference type="Gene3D" id="6.10.20.60">
    <property type="entry name" value="PHD finger protein 12"/>
    <property type="match status" value="1"/>
</dbReference>
<feature type="domain" description="CUB" evidence="23">
    <location>
        <begin position="417"/>
        <end position="528"/>
    </location>
</feature>
<dbReference type="SMART" id="SM00042">
    <property type="entry name" value="CUB"/>
    <property type="match status" value="3"/>
</dbReference>
<dbReference type="InterPro" id="IPR051277">
    <property type="entry name" value="SEZ6_CSMD_C4BPB_Regulators"/>
</dbReference>
<keyword evidence="7" id="KW-0677">Repeat</keyword>
<dbReference type="PROSITE" id="PS50006">
    <property type="entry name" value="FHA_DOMAIN"/>
    <property type="match status" value="1"/>
</dbReference>
<evidence type="ECO:0000256" key="12">
    <source>
        <dbReference type="ARBA" id="ARBA00023157"/>
    </source>
</evidence>
<dbReference type="GO" id="GO:0005634">
    <property type="term" value="C:nucleus"/>
    <property type="evidence" value="ECO:0007669"/>
    <property type="project" value="UniProtKB-SubCell"/>
</dbReference>
<dbReference type="InterPro" id="IPR035914">
    <property type="entry name" value="Sperma_CUB_dom_sf"/>
</dbReference>
<dbReference type="CDD" id="cd22703">
    <property type="entry name" value="FHA_PHF12"/>
    <property type="match status" value="1"/>
</dbReference>
<evidence type="ECO:0000256" key="19">
    <source>
        <dbReference type="PROSITE-ProRule" id="PRU00146"/>
    </source>
</evidence>
<dbReference type="InterPro" id="IPR019787">
    <property type="entry name" value="Znf_PHD-finger"/>
</dbReference>
<feature type="domain" description="PHD-type" evidence="25">
    <location>
        <begin position="1233"/>
        <end position="1283"/>
    </location>
</feature>
<accession>A0A498LH89</accession>
<dbReference type="FunFam" id="3.30.40.10:FF:000164">
    <property type="entry name" value="PHD finger protein 12"/>
    <property type="match status" value="1"/>
</dbReference>
<evidence type="ECO:0000256" key="4">
    <source>
        <dbReference type="ARBA" id="ARBA00022553"/>
    </source>
</evidence>
<dbReference type="Pfam" id="PF00628">
    <property type="entry name" value="PHD"/>
    <property type="match status" value="2"/>
</dbReference>
<feature type="region of interest" description="Disordered" evidence="21">
    <location>
        <begin position="1"/>
        <end position="85"/>
    </location>
</feature>
<dbReference type="Gene3D" id="2.10.70.10">
    <property type="entry name" value="Complement Module, domain 1"/>
    <property type="match status" value="5"/>
</dbReference>
<dbReference type="Proteomes" id="UP000290572">
    <property type="component" value="Unassembled WGS sequence"/>
</dbReference>
<dbReference type="Gene3D" id="2.60.200.20">
    <property type="match status" value="1"/>
</dbReference>
<evidence type="ECO:0000256" key="22">
    <source>
        <dbReference type="SAM" id="Phobius"/>
    </source>
</evidence>
<dbReference type="SUPFAM" id="SSF57535">
    <property type="entry name" value="Complement control module/SCR domain"/>
    <property type="match status" value="5"/>
</dbReference>
<dbReference type="SUPFAM" id="SSF49879">
    <property type="entry name" value="SMAD/FHA domain"/>
    <property type="match status" value="1"/>
</dbReference>
<evidence type="ECO:0000256" key="5">
    <source>
        <dbReference type="ARBA" id="ARBA00022659"/>
    </source>
</evidence>
<evidence type="ECO:0000259" key="24">
    <source>
        <dbReference type="PROSITE" id="PS50006"/>
    </source>
</evidence>
<feature type="region of interest" description="Disordered" evidence="21">
    <location>
        <begin position="984"/>
        <end position="1011"/>
    </location>
</feature>